<reference evidence="1" key="3">
    <citation type="journal article" date="2019" name="G3 (Bethesda)">
        <title>Hybrid Assembly of the Genome of the Entomopathogenic Nematode Steinernema carpocapsae Identifies the X-Chromosome.</title>
        <authorList>
            <person name="Serra L."/>
            <person name="Macchietto M."/>
            <person name="Macias-Munoz A."/>
            <person name="McGill C.J."/>
            <person name="Rodriguez I.M."/>
            <person name="Rodriguez B."/>
            <person name="Murad R."/>
            <person name="Mortazavi A."/>
        </authorList>
    </citation>
    <scope>NUCLEOTIDE SEQUENCE</scope>
    <source>
        <strain evidence="1">ALL</strain>
    </source>
</reference>
<accession>A0A4U5NFT5</accession>
<reference evidence="1" key="1">
    <citation type="submission" date="2013-11" db="EMBL/GenBank/DDBJ databases">
        <authorList>
            <person name="Sternberg P."/>
            <person name="Dillman A."/>
            <person name="Macchietto M."/>
        </authorList>
    </citation>
    <scope>NUCLEOTIDE SEQUENCE</scope>
    <source>
        <strain evidence="1">ALL</strain>
    </source>
</reference>
<evidence type="ECO:0000313" key="1">
    <source>
        <dbReference type="EMBL" id="TKR81523.1"/>
    </source>
</evidence>
<reference evidence="1" key="2">
    <citation type="journal article" date="2015" name="Genome Biol.">
        <title>Comparative genomics of Steinernema reveals deeply conserved gene regulatory networks.</title>
        <authorList>
            <person name="Dillman A.R."/>
            <person name="Macchietto M."/>
            <person name="Porter C.F."/>
            <person name="Rogers A."/>
            <person name="Williams B."/>
            <person name="Antoshechkin I."/>
            <person name="Lee M.M."/>
            <person name="Goodwin Z."/>
            <person name="Lu X."/>
            <person name="Lewis E.E."/>
            <person name="Goodrich-Blair H."/>
            <person name="Stock S.P."/>
            <person name="Adams B.J."/>
            <person name="Sternberg P.W."/>
            <person name="Mortazavi A."/>
        </authorList>
    </citation>
    <scope>NUCLEOTIDE SEQUENCE [LARGE SCALE GENOMIC DNA]</scope>
    <source>
        <strain evidence="1">ALL</strain>
    </source>
</reference>
<dbReference type="AlphaFoldDB" id="A0A4U5NFT5"/>
<dbReference type="OrthoDB" id="10660164at2759"/>
<comment type="caution">
    <text evidence="1">The sequence shown here is derived from an EMBL/GenBank/DDBJ whole genome shotgun (WGS) entry which is preliminary data.</text>
</comment>
<sequence>MAPTARSLRDFALIALVSDPETPYSSLFVPGSRQRELCDNFVVSYRKFSNRFDPLFHIPESEIRPSQNGEVDVESTVMNVQLTMEPLEFLFLTMFSGVNVDKKALYEKLSERDQLTFRFVKMELAKQGWVTPLAYSMLLVGFPLDASSDITKEAIHETIKMDNVLVLKEFLENLEGVSRETIGFIFSDAPVIPSRRISRVVRSFVDSHK</sequence>
<organism evidence="1">
    <name type="scientific">Steinernema carpocapsae</name>
    <name type="common">Entomopathogenic nematode</name>
    <dbReference type="NCBI Taxonomy" id="34508"/>
    <lineage>
        <taxon>Eukaryota</taxon>
        <taxon>Metazoa</taxon>
        <taxon>Ecdysozoa</taxon>
        <taxon>Nematoda</taxon>
        <taxon>Chromadorea</taxon>
        <taxon>Rhabditida</taxon>
        <taxon>Tylenchina</taxon>
        <taxon>Panagrolaimomorpha</taxon>
        <taxon>Strongyloidoidea</taxon>
        <taxon>Steinernematidae</taxon>
        <taxon>Steinernema</taxon>
    </lineage>
</organism>
<gene>
    <name evidence="1" type="ORF">L596_015381</name>
</gene>
<protein>
    <submittedName>
        <fullName evidence="1">Uncharacterized protein</fullName>
    </submittedName>
</protein>
<proteinExistence type="predicted"/>
<name>A0A4U5NFT5_STECR</name>
<dbReference type="EMBL" id="AZBU02000004">
    <property type="protein sequence ID" value="TKR81523.1"/>
    <property type="molecule type" value="Genomic_DNA"/>
</dbReference>